<dbReference type="SUPFAM" id="SSF52540">
    <property type="entry name" value="P-loop containing nucleoside triphosphate hydrolases"/>
    <property type="match status" value="1"/>
</dbReference>
<evidence type="ECO:0000313" key="12">
    <source>
        <dbReference type="Proteomes" id="UP000300879"/>
    </source>
</evidence>
<gene>
    <name evidence="11" type="ORF">E6C60_0253</name>
</gene>
<dbReference type="SMART" id="SM00382">
    <property type="entry name" value="AAA"/>
    <property type="match status" value="1"/>
</dbReference>
<reference evidence="11 12" key="1">
    <citation type="submission" date="2019-05" db="EMBL/GenBank/DDBJ databases">
        <authorList>
            <person name="Chen C."/>
        </authorList>
    </citation>
    <scope>NUCLEOTIDE SEQUENCE [LARGE SCALE GENOMIC DNA]</scope>
    <source>
        <strain evidence="11 12">HB172198</strain>
    </source>
</reference>
<dbReference type="Gene3D" id="3.40.50.300">
    <property type="entry name" value="P-loop containing nucleotide triphosphate hydrolases"/>
    <property type="match status" value="1"/>
</dbReference>
<feature type="transmembrane region" description="Helical" evidence="8">
    <location>
        <begin position="290"/>
        <end position="309"/>
    </location>
</feature>
<keyword evidence="5" id="KW-0067">ATP-binding</keyword>
<dbReference type="GO" id="GO:0015421">
    <property type="term" value="F:ABC-type oligopeptide transporter activity"/>
    <property type="evidence" value="ECO:0007669"/>
    <property type="project" value="TreeGrafter"/>
</dbReference>
<dbReference type="CDD" id="cd07346">
    <property type="entry name" value="ABC_6TM_exporters"/>
    <property type="match status" value="1"/>
</dbReference>
<evidence type="ECO:0000256" key="3">
    <source>
        <dbReference type="ARBA" id="ARBA00022692"/>
    </source>
</evidence>
<keyword evidence="3 8" id="KW-0812">Transmembrane</keyword>
<dbReference type="InterPro" id="IPR017871">
    <property type="entry name" value="ABC_transporter-like_CS"/>
</dbReference>
<dbReference type="Proteomes" id="UP000300879">
    <property type="component" value="Chromosome"/>
</dbReference>
<feature type="transmembrane region" description="Helical" evidence="8">
    <location>
        <begin position="78"/>
        <end position="102"/>
    </location>
</feature>
<proteinExistence type="inferred from homology"/>
<name>A0A4P8XLD1_9BACL</name>
<dbReference type="InterPro" id="IPR036640">
    <property type="entry name" value="ABC1_TM_sf"/>
</dbReference>
<keyword evidence="6 8" id="KW-1133">Transmembrane helix</keyword>
<evidence type="ECO:0000256" key="7">
    <source>
        <dbReference type="ARBA" id="ARBA00023136"/>
    </source>
</evidence>
<dbReference type="AlphaFoldDB" id="A0A4P8XLD1"/>
<dbReference type="InterPro" id="IPR039421">
    <property type="entry name" value="Type_1_exporter"/>
</dbReference>
<evidence type="ECO:0000256" key="1">
    <source>
        <dbReference type="ARBA" id="ARBA00004651"/>
    </source>
</evidence>
<dbReference type="Pfam" id="PF00664">
    <property type="entry name" value="ABC_membrane"/>
    <property type="match status" value="1"/>
</dbReference>
<dbReference type="InterPro" id="IPR003439">
    <property type="entry name" value="ABC_transporter-like_ATP-bd"/>
</dbReference>
<feature type="domain" description="ABC transmembrane type-1" evidence="10">
    <location>
        <begin position="42"/>
        <end position="319"/>
    </location>
</feature>
<evidence type="ECO:0000259" key="10">
    <source>
        <dbReference type="PROSITE" id="PS50929"/>
    </source>
</evidence>
<dbReference type="InterPro" id="IPR011527">
    <property type="entry name" value="ABC1_TM_dom"/>
</dbReference>
<dbReference type="GO" id="GO:0005886">
    <property type="term" value="C:plasma membrane"/>
    <property type="evidence" value="ECO:0007669"/>
    <property type="project" value="UniProtKB-SubCell"/>
</dbReference>
<feature type="transmembrane region" description="Helical" evidence="8">
    <location>
        <begin position="156"/>
        <end position="175"/>
    </location>
</feature>
<evidence type="ECO:0000256" key="6">
    <source>
        <dbReference type="ARBA" id="ARBA00022989"/>
    </source>
</evidence>
<comment type="subcellular location">
    <subcellularLocation>
        <location evidence="1">Cell membrane</location>
        <topology evidence="1">Multi-pass membrane protein</topology>
    </subcellularLocation>
</comment>
<protein>
    <submittedName>
        <fullName evidence="11">ABC transporter related protein</fullName>
    </submittedName>
</protein>
<dbReference type="Pfam" id="PF00005">
    <property type="entry name" value="ABC_tran"/>
    <property type="match status" value="1"/>
</dbReference>
<comment type="similarity">
    <text evidence="2">Belongs to the ABC transporter superfamily.</text>
</comment>
<dbReference type="PROSITE" id="PS50929">
    <property type="entry name" value="ABC_TM1F"/>
    <property type="match status" value="1"/>
</dbReference>
<evidence type="ECO:0000259" key="9">
    <source>
        <dbReference type="PROSITE" id="PS50893"/>
    </source>
</evidence>
<dbReference type="FunFam" id="3.40.50.300:FF:000218">
    <property type="entry name" value="Multidrug ABC transporter ATP-binding protein"/>
    <property type="match status" value="1"/>
</dbReference>
<evidence type="ECO:0000256" key="5">
    <source>
        <dbReference type="ARBA" id="ARBA00022840"/>
    </source>
</evidence>
<keyword evidence="4" id="KW-0547">Nucleotide-binding</keyword>
<dbReference type="KEGG" id="palo:E6C60_0253"/>
<feature type="transmembrane region" description="Helical" evidence="8">
    <location>
        <begin position="266"/>
        <end position="284"/>
    </location>
</feature>
<keyword evidence="12" id="KW-1185">Reference proteome</keyword>
<dbReference type="GO" id="GO:0016887">
    <property type="term" value="F:ATP hydrolysis activity"/>
    <property type="evidence" value="ECO:0007669"/>
    <property type="project" value="InterPro"/>
</dbReference>
<keyword evidence="7 8" id="KW-0472">Membrane</keyword>
<dbReference type="SUPFAM" id="SSF90123">
    <property type="entry name" value="ABC transporter transmembrane region"/>
    <property type="match status" value="1"/>
</dbReference>
<dbReference type="PANTHER" id="PTHR43394:SF1">
    <property type="entry name" value="ATP-BINDING CASSETTE SUB-FAMILY B MEMBER 10, MITOCHONDRIAL"/>
    <property type="match status" value="1"/>
</dbReference>
<dbReference type="PROSITE" id="PS50893">
    <property type="entry name" value="ABC_TRANSPORTER_2"/>
    <property type="match status" value="1"/>
</dbReference>
<evidence type="ECO:0000256" key="8">
    <source>
        <dbReference type="SAM" id="Phobius"/>
    </source>
</evidence>
<evidence type="ECO:0000256" key="4">
    <source>
        <dbReference type="ARBA" id="ARBA00022741"/>
    </source>
</evidence>
<dbReference type="PANTHER" id="PTHR43394">
    <property type="entry name" value="ATP-DEPENDENT PERMEASE MDL1, MITOCHONDRIAL"/>
    <property type="match status" value="1"/>
</dbReference>
<sequence>MDAAGDGQIRNTLKNKWSAYQERRQTYFWVLSYLKPYRGSLIALIVMGLVLALGEISIPQFLRYLIDVVVPEKSNTLFFTALAVLILVLGLMFAATALCNILERSVQEKAARDLQLSLFTHLRKLGFAYYEQHPTGETLSLFNHNLTAVQKIYTQYLPLIIRHLLLILVPLVMVLHMNTKLTLFILPCYFLYYLIGPTIDGKTAMYFKQQTQERERLNQKIYNSVSSLVEVRAFGATSWEVGRFTETYEQYAKTRLGSLLYRHLQFSFRMTATAVGVILMYILGSQSITSGSMSVGTFVSFTIYILMIFRSIGRLTFQLLEQSYCIGQAQLLYQYAQHKPVVQEDRKPRFLSDIAGALTFSEVHFSYRGRSPVITGFTAQILPGQKTALVGTSGGGKSTLLKLVGRFYDPDQGQILLDGVPLTELSLSQIRESIGIVFQETYLFGLSIQENIRFGRPDASQADIIAAAKAAFIHDFILELPEGYDTLVGERGIRLSGGQKQRIAIARMFIKNPSIILLDEATASLDTVSEKAVQHALQALLASRTTIAVAHRISTIRDYDQIIVIDQGKAVEQGTYEELVRQQGIFYQLVKGEELHEEQLGLDMAIHT</sequence>
<dbReference type="GO" id="GO:0005524">
    <property type="term" value="F:ATP binding"/>
    <property type="evidence" value="ECO:0007669"/>
    <property type="project" value="UniProtKB-KW"/>
</dbReference>
<feature type="domain" description="ABC transporter" evidence="9">
    <location>
        <begin position="358"/>
        <end position="592"/>
    </location>
</feature>
<evidence type="ECO:0000256" key="2">
    <source>
        <dbReference type="ARBA" id="ARBA00005417"/>
    </source>
</evidence>
<dbReference type="EMBL" id="CP040396">
    <property type="protein sequence ID" value="QCT00979.1"/>
    <property type="molecule type" value="Genomic_DNA"/>
</dbReference>
<dbReference type="Gene3D" id="1.20.1560.10">
    <property type="entry name" value="ABC transporter type 1, transmembrane domain"/>
    <property type="match status" value="1"/>
</dbReference>
<accession>A0A4P8XLD1</accession>
<evidence type="ECO:0000313" key="11">
    <source>
        <dbReference type="EMBL" id="QCT00979.1"/>
    </source>
</evidence>
<dbReference type="PROSITE" id="PS00211">
    <property type="entry name" value="ABC_TRANSPORTER_1"/>
    <property type="match status" value="1"/>
</dbReference>
<dbReference type="InterPro" id="IPR027417">
    <property type="entry name" value="P-loop_NTPase"/>
</dbReference>
<dbReference type="InterPro" id="IPR003593">
    <property type="entry name" value="AAA+_ATPase"/>
</dbReference>
<organism evidence="11 12">
    <name type="scientific">Paenibacillus algicola</name>
    <dbReference type="NCBI Taxonomy" id="2565926"/>
    <lineage>
        <taxon>Bacteria</taxon>
        <taxon>Bacillati</taxon>
        <taxon>Bacillota</taxon>
        <taxon>Bacilli</taxon>
        <taxon>Bacillales</taxon>
        <taxon>Paenibacillaceae</taxon>
        <taxon>Paenibacillus</taxon>
    </lineage>
</organism>
<feature type="transmembrane region" description="Helical" evidence="8">
    <location>
        <begin position="41"/>
        <end position="66"/>
    </location>
</feature>